<dbReference type="SMART" id="SM00491">
    <property type="entry name" value="HELICc2"/>
    <property type="match status" value="1"/>
</dbReference>
<dbReference type="Gene3D" id="1.10.275.40">
    <property type="match status" value="1"/>
</dbReference>
<dbReference type="InterPro" id="IPR006555">
    <property type="entry name" value="ATP-dep_Helicase_C"/>
</dbReference>
<evidence type="ECO:0000256" key="2">
    <source>
        <dbReference type="ARBA" id="ARBA00022763"/>
    </source>
</evidence>
<keyword evidence="8" id="KW-1185">Reference proteome</keyword>
<dbReference type="Proteomes" id="UP001208689">
    <property type="component" value="Chromosome"/>
</dbReference>
<protein>
    <submittedName>
        <fullName evidence="7">ATP-dependent DNA helicase</fullName>
        <ecNumber evidence="7">3.6.4.12</ecNumber>
    </submittedName>
</protein>
<evidence type="ECO:0000259" key="5">
    <source>
        <dbReference type="SMART" id="SM00488"/>
    </source>
</evidence>
<name>A0ABY6HXI5_9ARCH</name>
<keyword evidence="7" id="KW-0547">Nucleotide-binding</keyword>
<keyword evidence="7" id="KW-0067">ATP-binding</keyword>
<evidence type="ECO:0000256" key="4">
    <source>
        <dbReference type="ARBA" id="ARBA00023204"/>
    </source>
</evidence>
<keyword evidence="1" id="KW-0408">Iron</keyword>
<keyword evidence="4" id="KW-0234">DNA repair</keyword>
<gene>
    <name evidence="7" type="ORF">NEF87_004523</name>
</gene>
<keyword evidence="1" id="KW-0411">Iron-sulfur</keyword>
<dbReference type="InterPro" id="IPR042493">
    <property type="entry name" value="XPD_DNA_FeS"/>
</dbReference>
<dbReference type="InterPro" id="IPR006554">
    <property type="entry name" value="Helicase-like_DEXD_c2"/>
</dbReference>
<dbReference type="PANTHER" id="PTHR11472:SF34">
    <property type="entry name" value="REGULATOR OF TELOMERE ELONGATION HELICASE 1"/>
    <property type="match status" value="1"/>
</dbReference>
<dbReference type="Pfam" id="PF06733">
    <property type="entry name" value="DEAD_2"/>
    <property type="match status" value="1"/>
</dbReference>
<dbReference type="Gene3D" id="1.10.30.20">
    <property type="entry name" value="Bacterial XPD DNA helicase, FeS cluster domain"/>
    <property type="match status" value="1"/>
</dbReference>
<dbReference type="EC" id="3.6.4.12" evidence="7"/>
<evidence type="ECO:0000259" key="6">
    <source>
        <dbReference type="SMART" id="SM00491"/>
    </source>
</evidence>
<keyword evidence="1" id="KW-0004">4Fe-4S</keyword>
<organism evidence="7 8">
    <name type="scientific">Candidatus Lokiarchaeum ossiferum</name>
    <dbReference type="NCBI Taxonomy" id="2951803"/>
    <lineage>
        <taxon>Archaea</taxon>
        <taxon>Promethearchaeati</taxon>
        <taxon>Promethearchaeota</taxon>
        <taxon>Promethearchaeia</taxon>
        <taxon>Promethearchaeales</taxon>
        <taxon>Promethearchaeaceae</taxon>
        <taxon>Candidatus Lokiarchaeum</taxon>
    </lineage>
</organism>
<sequence>MPETDPDKIDSFLKTTSKILGYHDFFPYDSYRPEQERVIQNISEAIALGKNAILIASNGTGKTIMALSAALPIALNDKKRKILFCSRTYTQNARVIQETKEITQKFAKLQIQETIGAVSLRGRNEMCPHKTLQRLQLPPQESMSLCSTLRKNKKCRYFNQLFKRKKTKGFQDEIDALANMPLDAQDLMDFSEQDDVCPYFLSKILLEHEDIIVCNYQWIFDPNIRENFLESLGVGLSDCIIIMDECHNLPEMANGINSFRLTPFGLRQALKDLEVTRAKFKLVNFVKNLRKMLEVVKDRITDEMELDPSKFIQTILNKNKLGSVRDIKDILLDLKDYGDAIEQEKIDQGQVPRNFIAPICEFFENFLERIDDPAYFACITLKNTSKGKSVALELKCLSPRSITDAIFKESFATLSLSGTLHPFTYTHLLGLNHSGKMLKIIKMKPPFPEENVKVLLTAELNTKGDQRTISMYREMLIAIKPILLNTPKNVGIFCASYEVVNGLWDNGLERLAKMCNKKAFREKNGLTASDNDIIVEQFRSYASRSDFNGAVLLGVSGGRNSEGEDFPGDQMNAVIICGVPFQRPTPSGNAKIAYYEKLFPRKGRVFGYIAPAMQRSNQGCGRPIRRMTDKGLIVLMDYRFGTYSPYLSDWVRRAMVKVPKHTGIIEQEVQKFFGK</sequence>
<accession>A0ABY6HXI5</accession>
<dbReference type="Gene3D" id="3.40.50.300">
    <property type="entry name" value="P-loop containing nucleotide triphosphate hydrolases"/>
    <property type="match status" value="2"/>
</dbReference>
<dbReference type="InterPro" id="IPR045028">
    <property type="entry name" value="DinG/Rad3-like"/>
</dbReference>
<dbReference type="EMBL" id="CP104013">
    <property type="protein sequence ID" value="UYP48238.1"/>
    <property type="molecule type" value="Genomic_DNA"/>
</dbReference>
<feature type="domain" description="ATP-dependent helicase C-terminal" evidence="6">
    <location>
        <begin position="497"/>
        <end position="642"/>
    </location>
</feature>
<reference evidence="7" key="1">
    <citation type="submission" date="2022-09" db="EMBL/GenBank/DDBJ databases">
        <title>Actin cytoskeleton and complex cell architecture in an #Asgard archaeon.</title>
        <authorList>
            <person name="Ponce Toledo R.I."/>
            <person name="Schleper C."/>
            <person name="Rodrigues Oliveira T."/>
            <person name="Wollweber F."/>
            <person name="Xu J."/>
            <person name="Rittmann S."/>
            <person name="Klingl A."/>
            <person name="Pilhofer M."/>
        </authorList>
    </citation>
    <scope>NUCLEOTIDE SEQUENCE</scope>
    <source>
        <strain evidence="7">B-35</strain>
    </source>
</reference>
<keyword evidence="1" id="KW-0479">Metal-binding</keyword>
<dbReference type="PANTHER" id="PTHR11472">
    <property type="entry name" value="DNA REPAIR DEAD HELICASE RAD3/XP-D SUBFAMILY MEMBER"/>
    <property type="match status" value="1"/>
</dbReference>
<dbReference type="Pfam" id="PF13307">
    <property type="entry name" value="Helicase_C_2"/>
    <property type="match status" value="1"/>
</dbReference>
<dbReference type="InterPro" id="IPR027417">
    <property type="entry name" value="P-loop_NTPase"/>
</dbReference>
<keyword evidence="7" id="KW-0347">Helicase</keyword>
<dbReference type="SUPFAM" id="SSF52540">
    <property type="entry name" value="P-loop containing nucleoside triphosphate hydrolases"/>
    <property type="match status" value="2"/>
</dbReference>
<dbReference type="InterPro" id="IPR010614">
    <property type="entry name" value="RAD3-like_helicase_DEAD"/>
</dbReference>
<proteinExistence type="predicted"/>
<keyword evidence="7" id="KW-0378">Hydrolase</keyword>
<dbReference type="GO" id="GO:0003678">
    <property type="term" value="F:DNA helicase activity"/>
    <property type="evidence" value="ECO:0007669"/>
    <property type="project" value="UniProtKB-EC"/>
</dbReference>
<evidence type="ECO:0000313" key="8">
    <source>
        <dbReference type="Proteomes" id="UP001208689"/>
    </source>
</evidence>
<dbReference type="SMART" id="SM00488">
    <property type="entry name" value="DEXDc2"/>
    <property type="match status" value="1"/>
</dbReference>
<keyword evidence="2" id="KW-0227">DNA damage</keyword>
<evidence type="ECO:0000256" key="1">
    <source>
        <dbReference type="ARBA" id="ARBA00022485"/>
    </source>
</evidence>
<dbReference type="GO" id="GO:0016787">
    <property type="term" value="F:hydrolase activity"/>
    <property type="evidence" value="ECO:0007669"/>
    <property type="project" value="UniProtKB-KW"/>
</dbReference>
<evidence type="ECO:0000313" key="7">
    <source>
        <dbReference type="EMBL" id="UYP48238.1"/>
    </source>
</evidence>
<keyword evidence="3" id="KW-0238">DNA-binding</keyword>
<evidence type="ECO:0000256" key="3">
    <source>
        <dbReference type="ARBA" id="ARBA00023125"/>
    </source>
</evidence>
<feature type="domain" description="Helicase-like DEXD box c2 type" evidence="5">
    <location>
        <begin position="22"/>
        <end position="299"/>
    </location>
</feature>